<keyword evidence="3 5" id="KW-0949">S-adenosyl-L-methionine</keyword>
<dbReference type="PROSITE" id="PS00094">
    <property type="entry name" value="C5_MTASE_1"/>
    <property type="match status" value="1"/>
</dbReference>
<dbReference type="InterPro" id="IPR018117">
    <property type="entry name" value="C5_DNA_meth_AS"/>
</dbReference>
<dbReference type="Gene3D" id="3.40.50.150">
    <property type="entry name" value="Vaccinia Virus protein VP39"/>
    <property type="match status" value="1"/>
</dbReference>
<reference evidence="9" key="1">
    <citation type="submission" date="2018-06" db="EMBL/GenBank/DDBJ databases">
        <title>Complete genome sequences of Mycoplasma anatis, M. anseris and M. cloacale type strains.</title>
        <authorList>
            <person name="Grozner D."/>
            <person name="Forro B."/>
            <person name="Sulyok K.M."/>
            <person name="Marton S."/>
            <person name="Kreizinger Z."/>
            <person name="Banyai K."/>
            <person name="Gyuranecz M."/>
        </authorList>
    </citation>
    <scope>NUCLEOTIDE SEQUENCE [LARGE SCALE GENOMIC DNA]</scope>
    <source>
        <strain evidence="9">ATCC 49234</strain>
    </source>
</reference>
<dbReference type="PRINTS" id="PR00105">
    <property type="entry name" value="C5METTRFRASE"/>
</dbReference>
<evidence type="ECO:0000256" key="4">
    <source>
        <dbReference type="ARBA" id="ARBA00022747"/>
    </source>
</evidence>
<dbReference type="KEGG" id="mane:DP065_01425"/>
<proteinExistence type="inferred from homology"/>
<feature type="active site" evidence="5">
    <location>
        <position position="82"/>
    </location>
</feature>
<dbReference type="InterPro" id="IPR050750">
    <property type="entry name" value="C5-MTase"/>
</dbReference>
<keyword evidence="1 5" id="KW-0489">Methyltransferase</keyword>
<keyword evidence="4" id="KW-0680">Restriction system</keyword>
<dbReference type="InterPro" id="IPR001525">
    <property type="entry name" value="C5_MeTfrase"/>
</dbReference>
<comment type="catalytic activity">
    <reaction evidence="7">
        <text>a 2'-deoxycytidine in DNA + S-adenosyl-L-methionine = a 5-methyl-2'-deoxycytidine in DNA + S-adenosyl-L-homocysteine + H(+)</text>
        <dbReference type="Rhea" id="RHEA:13681"/>
        <dbReference type="Rhea" id="RHEA-COMP:11369"/>
        <dbReference type="Rhea" id="RHEA-COMP:11370"/>
        <dbReference type="ChEBI" id="CHEBI:15378"/>
        <dbReference type="ChEBI" id="CHEBI:57856"/>
        <dbReference type="ChEBI" id="CHEBI:59789"/>
        <dbReference type="ChEBI" id="CHEBI:85452"/>
        <dbReference type="ChEBI" id="CHEBI:85454"/>
        <dbReference type="EC" id="2.1.1.37"/>
    </reaction>
</comment>
<dbReference type="PROSITE" id="PS51679">
    <property type="entry name" value="SAM_MT_C5"/>
    <property type="match status" value="1"/>
</dbReference>
<dbReference type="Gene3D" id="3.90.120.10">
    <property type="entry name" value="DNA Methylase, subunit A, domain 2"/>
    <property type="match status" value="1"/>
</dbReference>
<dbReference type="InterPro" id="IPR029063">
    <property type="entry name" value="SAM-dependent_MTases_sf"/>
</dbReference>
<evidence type="ECO:0000313" key="8">
    <source>
        <dbReference type="EMBL" id="AWX69751.1"/>
    </source>
</evidence>
<dbReference type="GO" id="GO:0009307">
    <property type="term" value="P:DNA restriction-modification system"/>
    <property type="evidence" value="ECO:0007669"/>
    <property type="project" value="UniProtKB-KW"/>
</dbReference>
<evidence type="ECO:0000256" key="5">
    <source>
        <dbReference type="PROSITE-ProRule" id="PRU01016"/>
    </source>
</evidence>
<dbReference type="GO" id="GO:0003886">
    <property type="term" value="F:DNA (cytosine-5-)-methyltransferase activity"/>
    <property type="evidence" value="ECO:0007669"/>
    <property type="project" value="UniProtKB-EC"/>
</dbReference>
<organism evidence="8 9">
    <name type="scientific">[Mycoplasma] anseris</name>
    <dbReference type="NCBI Taxonomy" id="92400"/>
    <lineage>
        <taxon>Bacteria</taxon>
        <taxon>Bacillati</taxon>
        <taxon>Mycoplasmatota</taxon>
        <taxon>Mycoplasmoidales</taxon>
        <taxon>Metamycoplasmataceae</taxon>
        <taxon>Metamycoplasma</taxon>
    </lineage>
</organism>
<dbReference type="SUPFAM" id="SSF53335">
    <property type="entry name" value="S-adenosyl-L-methionine-dependent methyltransferases"/>
    <property type="match status" value="1"/>
</dbReference>
<comment type="similarity">
    <text evidence="5 6">Belongs to the class I-like SAM-binding methyltransferase superfamily. C5-methyltransferase family.</text>
</comment>
<evidence type="ECO:0000256" key="6">
    <source>
        <dbReference type="RuleBase" id="RU000416"/>
    </source>
</evidence>
<dbReference type="Proteomes" id="UP000250218">
    <property type="component" value="Chromosome"/>
</dbReference>
<dbReference type="Pfam" id="PF00145">
    <property type="entry name" value="DNA_methylase"/>
    <property type="match status" value="1"/>
</dbReference>
<dbReference type="PANTHER" id="PTHR46098:SF1">
    <property type="entry name" value="TRNA (CYTOSINE(38)-C(5))-METHYLTRANSFERASE"/>
    <property type="match status" value="1"/>
</dbReference>
<name>A0A2Z4NDT7_9BACT</name>
<sequence length="330" mass="38465">MVETLNKYCFSNDSKTIINKYYFSNIKLNKLQKIFPYLYAYVDNEYLNKVYKLNSKWEGFTDINQFFKLPNNIDILTYSFPCQDLSQQGKQKGIIKGNRSGLLYEIERILKTSINSLPKCLVLENVKALTSKRFFKDFNNWINVLDELGYKSKWSVLNASEFGSSQNRERVFLVSLLKSNPNEFHFPKSFKHKNSLSRIIDMNDNHINCSHLLNHSFAEFKTSNQGIIKSTLLNYTSFNSESYIYKPDLFGPTLTASGANSRIKIYDEKRNKLFYMNAIEVYQYMGFDKEDALKVKQTEILPENKMIFTCGNSISVEVLEALFQEVIKCL</sequence>
<evidence type="ECO:0000256" key="1">
    <source>
        <dbReference type="ARBA" id="ARBA00022603"/>
    </source>
</evidence>
<dbReference type="GO" id="GO:0032259">
    <property type="term" value="P:methylation"/>
    <property type="evidence" value="ECO:0007669"/>
    <property type="project" value="UniProtKB-KW"/>
</dbReference>
<evidence type="ECO:0000256" key="7">
    <source>
        <dbReference type="RuleBase" id="RU000417"/>
    </source>
</evidence>
<keyword evidence="9" id="KW-1185">Reference proteome</keyword>
<gene>
    <name evidence="8" type="ORF">DP065_01425</name>
</gene>
<protein>
    <recommendedName>
        <fullName evidence="7">Cytosine-specific methyltransferase</fullName>
        <ecNumber evidence="7">2.1.1.37</ecNumber>
    </recommendedName>
</protein>
<evidence type="ECO:0000313" key="9">
    <source>
        <dbReference type="Proteomes" id="UP000250218"/>
    </source>
</evidence>
<evidence type="ECO:0000256" key="3">
    <source>
        <dbReference type="ARBA" id="ARBA00022691"/>
    </source>
</evidence>
<dbReference type="REBASE" id="257173">
    <property type="entry name" value="M.Man49234ORF1425P"/>
</dbReference>
<dbReference type="EC" id="2.1.1.37" evidence="7"/>
<keyword evidence="2 5" id="KW-0808">Transferase</keyword>
<dbReference type="EMBL" id="CP030140">
    <property type="protein sequence ID" value="AWX69751.1"/>
    <property type="molecule type" value="Genomic_DNA"/>
</dbReference>
<dbReference type="NCBIfam" id="TIGR00675">
    <property type="entry name" value="dcm"/>
    <property type="match status" value="1"/>
</dbReference>
<dbReference type="AlphaFoldDB" id="A0A2Z4NDT7"/>
<accession>A0A2Z4NDT7</accession>
<dbReference type="PANTHER" id="PTHR46098">
    <property type="entry name" value="TRNA (CYTOSINE(38)-C(5))-METHYLTRANSFERASE"/>
    <property type="match status" value="1"/>
</dbReference>
<evidence type="ECO:0000256" key="2">
    <source>
        <dbReference type="ARBA" id="ARBA00022679"/>
    </source>
</evidence>